<evidence type="ECO:0000313" key="2">
    <source>
        <dbReference type="EMBL" id="BCT77896.1"/>
    </source>
</evidence>
<sequence>MSAAPGATPLIVIDEAGEFRLYPNEAELLSSDERPETTRCVIDAQGHYLHLEGDAEGHPALSRSLGTVEFHVVRQQFLRLQHRRPEDHRLLRRCPATLQEVLGMLFEELDVEAPADHREWIVSTGEERWVCHGLAAVDERVARTDRPVLVTDPFGHVYRPHVMAHGSLARRLRGRPLYVEVQPQGAADPQAEPSRPAHVSGSPNGATVRA</sequence>
<evidence type="ECO:0000256" key="1">
    <source>
        <dbReference type="SAM" id="MobiDB-lite"/>
    </source>
</evidence>
<evidence type="ECO:0008006" key="4">
    <source>
        <dbReference type="Google" id="ProtNLM"/>
    </source>
</evidence>
<accession>A0ABM7Q006</accession>
<dbReference type="RefSeq" id="WP_229230553.1">
    <property type="nucleotide sequence ID" value="NZ_AP024525.1"/>
</dbReference>
<organism evidence="2 3">
    <name type="scientific">Sinomonas cyclohexanicum</name>
    <name type="common">Corynebacterium cyclohexanicum</name>
    <dbReference type="NCBI Taxonomy" id="322009"/>
    <lineage>
        <taxon>Bacteria</taxon>
        <taxon>Bacillati</taxon>
        <taxon>Actinomycetota</taxon>
        <taxon>Actinomycetes</taxon>
        <taxon>Micrococcales</taxon>
        <taxon>Micrococcaceae</taxon>
        <taxon>Sinomonas</taxon>
    </lineage>
</organism>
<proteinExistence type="predicted"/>
<dbReference type="EMBL" id="AP024525">
    <property type="protein sequence ID" value="BCT77896.1"/>
    <property type="molecule type" value="Genomic_DNA"/>
</dbReference>
<reference evidence="2 3" key="1">
    <citation type="journal article" date="2021" name="J. Biosci. Bioeng.">
        <title>Identification and characterization of a chc gene cluster responsible for the aromatization pathway of cyclohexanecarboxylate degradation in Sinomonas cyclohexanicum ATCC 51369.</title>
        <authorList>
            <person name="Yamamoto T."/>
            <person name="Hasegawa Y."/>
            <person name="Lau P.C.K."/>
            <person name="Iwaki H."/>
        </authorList>
    </citation>
    <scope>NUCLEOTIDE SEQUENCE [LARGE SCALE GENOMIC DNA]</scope>
    <source>
        <strain evidence="2 3">ATCC 51369</strain>
    </source>
</reference>
<protein>
    <recommendedName>
        <fullName evidence="4">DUF1854 domain-containing protein</fullName>
    </recommendedName>
</protein>
<feature type="region of interest" description="Disordered" evidence="1">
    <location>
        <begin position="183"/>
        <end position="210"/>
    </location>
</feature>
<keyword evidence="3" id="KW-1185">Reference proteome</keyword>
<gene>
    <name evidence="2" type="ORF">SCMU_37380</name>
</gene>
<name>A0ABM7Q006_SINCY</name>
<evidence type="ECO:0000313" key="3">
    <source>
        <dbReference type="Proteomes" id="UP001319861"/>
    </source>
</evidence>
<dbReference type="Proteomes" id="UP001319861">
    <property type="component" value="Chromosome"/>
</dbReference>
<feature type="compositionally biased region" description="Polar residues" evidence="1">
    <location>
        <begin position="201"/>
        <end position="210"/>
    </location>
</feature>